<keyword evidence="3" id="KW-0699">rRNA-binding</keyword>
<dbReference type="GO" id="GO:0042274">
    <property type="term" value="P:ribosomal small subunit biogenesis"/>
    <property type="evidence" value="ECO:0007669"/>
    <property type="project" value="UniProtKB-UniRule"/>
</dbReference>
<gene>
    <name evidence="3 6" type="primary">rsgA</name>
    <name evidence="6" type="ORF">IAC95_05630</name>
</gene>
<keyword evidence="3" id="KW-0694">RNA-binding</keyword>
<dbReference type="GO" id="GO:0003924">
    <property type="term" value="F:GTPase activity"/>
    <property type="evidence" value="ECO:0007669"/>
    <property type="project" value="UniProtKB-UniRule"/>
</dbReference>
<keyword evidence="3" id="KW-0479">Metal-binding</keyword>
<sequence length="292" mass="32658">MKTDLLRGIVTKGVGGVFSVLFDDKKYTCFSPKKLRYNDFDVVVGDTVLFEDLHRGKGNIVEILPRKNKLTRPEVANVDVCLLVLACQPQPDLYLADKVLINCFQQGIEPVIVVNKMDIDDGTALEIRKNYDTICDIVSVSAFDTQSVEVLRRFIEGKVVCFAGQSAVGKTSILNALLPEFNGKTGGLSEKTGRGMHTTRHSSLHKVLGGFIADTCGFSLLTLQNIRSDELRLYLDDFVKISSGCRYHSCTHTVEPNCAVKKAVAEGNLCKERYDRYIEEYAELVEEEKRKY</sequence>
<organism evidence="6 7">
    <name type="scientific">Candidatus Fimimonas gallinarum</name>
    <dbReference type="NCBI Taxonomy" id="2840821"/>
    <lineage>
        <taxon>Bacteria</taxon>
        <taxon>Pseudomonadati</taxon>
        <taxon>Myxococcota</taxon>
        <taxon>Myxococcia</taxon>
        <taxon>Myxococcales</taxon>
        <taxon>Cystobacterineae</taxon>
        <taxon>Myxococcaceae</taxon>
        <taxon>Myxococcaceae incertae sedis</taxon>
        <taxon>Candidatus Fimimonas</taxon>
    </lineage>
</organism>
<feature type="domain" description="CP-type G" evidence="5">
    <location>
        <begin position="67"/>
        <end position="221"/>
    </location>
</feature>
<comment type="subcellular location">
    <subcellularLocation>
        <location evidence="3">Cytoplasm</location>
    </subcellularLocation>
</comment>
<evidence type="ECO:0000259" key="4">
    <source>
        <dbReference type="PROSITE" id="PS50936"/>
    </source>
</evidence>
<dbReference type="NCBIfam" id="TIGR00157">
    <property type="entry name" value="ribosome small subunit-dependent GTPase A"/>
    <property type="match status" value="1"/>
</dbReference>
<dbReference type="PROSITE" id="PS50936">
    <property type="entry name" value="ENGC_GTPASE"/>
    <property type="match status" value="1"/>
</dbReference>
<feature type="binding site" evidence="3">
    <location>
        <begin position="115"/>
        <end position="118"/>
    </location>
    <ligand>
        <name>GTP</name>
        <dbReference type="ChEBI" id="CHEBI:37565"/>
    </ligand>
</feature>
<dbReference type="InterPro" id="IPR030378">
    <property type="entry name" value="G_CP_dom"/>
</dbReference>
<dbReference type="EC" id="3.6.1.-" evidence="3"/>
<reference evidence="6" key="1">
    <citation type="submission" date="2020-10" db="EMBL/GenBank/DDBJ databases">
        <authorList>
            <person name="Gilroy R."/>
        </authorList>
    </citation>
    <scope>NUCLEOTIDE SEQUENCE</scope>
    <source>
        <strain evidence="6">CHK121-14286</strain>
    </source>
</reference>
<keyword evidence="3" id="KW-0862">Zinc</keyword>
<keyword evidence="1 3" id="KW-0547">Nucleotide-binding</keyword>
<evidence type="ECO:0000256" key="1">
    <source>
        <dbReference type="ARBA" id="ARBA00022741"/>
    </source>
</evidence>
<comment type="similarity">
    <text evidence="3">Belongs to the TRAFAC class YlqF/YawG GTPase family. RsgA subfamily.</text>
</comment>
<dbReference type="GO" id="GO:0019843">
    <property type="term" value="F:rRNA binding"/>
    <property type="evidence" value="ECO:0007669"/>
    <property type="project" value="UniProtKB-KW"/>
</dbReference>
<dbReference type="SUPFAM" id="SSF52540">
    <property type="entry name" value="P-loop containing nucleoside triphosphate hydrolases"/>
    <property type="match status" value="1"/>
</dbReference>
<dbReference type="InterPro" id="IPR004881">
    <property type="entry name" value="Ribosome_biogen_GTPase_RsgA"/>
</dbReference>
<keyword evidence="2 3" id="KW-0342">GTP-binding</keyword>
<evidence type="ECO:0000313" key="6">
    <source>
        <dbReference type="EMBL" id="HIR66341.1"/>
    </source>
</evidence>
<feature type="binding site" evidence="3">
    <location>
        <position position="245"/>
    </location>
    <ligand>
        <name>Zn(2+)</name>
        <dbReference type="ChEBI" id="CHEBI:29105"/>
    </ligand>
</feature>
<dbReference type="GO" id="GO:0005737">
    <property type="term" value="C:cytoplasm"/>
    <property type="evidence" value="ECO:0007669"/>
    <property type="project" value="UniProtKB-SubCell"/>
</dbReference>
<dbReference type="AlphaFoldDB" id="A0A9D1E4W7"/>
<accession>A0A9D1E4W7</accession>
<reference evidence="6" key="2">
    <citation type="journal article" date="2021" name="PeerJ">
        <title>Extensive microbial diversity within the chicken gut microbiome revealed by metagenomics and culture.</title>
        <authorList>
            <person name="Gilroy R."/>
            <person name="Ravi A."/>
            <person name="Getino M."/>
            <person name="Pursley I."/>
            <person name="Horton D.L."/>
            <person name="Alikhan N.F."/>
            <person name="Baker D."/>
            <person name="Gharbi K."/>
            <person name="Hall N."/>
            <person name="Watson M."/>
            <person name="Adriaenssens E.M."/>
            <person name="Foster-Nyarko E."/>
            <person name="Jarju S."/>
            <person name="Secka A."/>
            <person name="Antonio M."/>
            <person name="Oren A."/>
            <person name="Chaudhuri R.R."/>
            <person name="La Ragione R."/>
            <person name="Hildebrand F."/>
            <person name="Pallen M.J."/>
        </authorList>
    </citation>
    <scope>NUCLEOTIDE SEQUENCE</scope>
    <source>
        <strain evidence="6">CHK121-14286</strain>
    </source>
</reference>
<dbReference type="PROSITE" id="PS51721">
    <property type="entry name" value="G_CP"/>
    <property type="match status" value="1"/>
</dbReference>
<evidence type="ECO:0000256" key="3">
    <source>
        <dbReference type="HAMAP-Rule" id="MF_01820"/>
    </source>
</evidence>
<comment type="cofactor">
    <cofactor evidence="3">
        <name>Zn(2+)</name>
        <dbReference type="ChEBI" id="CHEBI:29105"/>
    </cofactor>
    <text evidence="3">Binds 1 zinc ion per subunit.</text>
</comment>
<dbReference type="GO" id="GO:0005525">
    <property type="term" value="F:GTP binding"/>
    <property type="evidence" value="ECO:0007669"/>
    <property type="project" value="UniProtKB-UniRule"/>
</dbReference>
<dbReference type="InterPro" id="IPR027417">
    <property type="entry name" value="P-loop_NTPase"/>
</dbReference>
<evidence type="ECO:0000313" key="7">
    <source>
        <dbReference type="Proteomes" id="UP000824200"/>
    </source>
</evidence>
<evidence type="ECO:0000256" key="2">
    <source>
        <dbReference type="ARBA" id="ARBA00023134"/>
    </source>
</evidence>
<dbReference type="EMBL" id="DVHL01000045">
    <property type="protein sequence ID" value="HIR66341.1"/>
    <property type="molecule type" value="Genomic_DNA"/>
</dbReference>
<feature type="domain" description="EngC GTPase" evidence="4">
    <location>
        <begin position="76"/>
        <end position="219"/>
    </location>
</feature>
<keyword evidence="3" id="KW-0378">Hydrolase</keyword>
<proteinExistence type="inferred from homology"/>
<dbReference type="Gene3D" id="2.40.50.140">
    <property type="entry name" value="Nucleic acid-binding proteins"/>
    <property type="match status" value="1"/>
</dbReference>
<name>A0A9D1E4W7_9BACT</name>
<feature type="binding site" evidence="3">
    <location>
        <position position="250"/>
    </location>
    <ligand>
        <name>Zn(2+)</name>
        <dbReference type="ChEBI" id="CHEBI:29105"/>
    </ligand>
</feature>
<keyword evidence="3" id="KW-0963">Cytoplasm</keyword>
<dbReference type="InterPro" id="IPR012340">
    <property type="entry name" value="NA-bd_OB-fold"/>
</dbReference>
<comment type="function">
    <text evidence="3">One of several proteins that assist in the late maturation steps of the functional core of the 30S ribosomal subunit. Helps release RbfA from mature subunits. May play a role in the assembly of ribosomal proteins into the subunit. Circularly permuted GTPase that catalyzes slow GTP hydrolysis, GTPase activity is stimulated by the 30S ribosomal subunit.</text>
</comment>
<feature type="binding site" evidence="3">
    <location>
        <begin position="164"/>
        <end position="172"/>
    </location>
    <ligand>
        <name>GTP</name>
        <dbReference type="ChEBI" id="CHEBI:37565"/>
    </ligand>
</feature>
<dbReference type="Gene3D" id="3.40.50.300">
    <property type="entry name" value="P-loop containing nucleotide triphosphate hydrolases"/>
    <property type="match status" value="1"/>
</dbReference>
<feature type="binding site" evidence="3">
    <location>
        <position position="258"/>
    </location>
    <ligand>
        <name>Zn(2+)</name>
        <dbReference type="ChEBI" id="CHEBI:29105"/>
    </ligand>
</feature>
<dbReference type="PANTHER" id="PTHR32120">
    <property type="entry name" value="SMALL RIBOSOMAL SUBUNIT BIOGENESIS GTPASE RSGA"/>
    <property type="match status" value="1"/>
</dbReference>
<dbReference type="GO" id="GO:0046872">
    <property type="term" value="F:metal ion binding"/>
    <property type="evidence" value="ECO:0007669"/>
    <property type="project" value="UniProtKB-KW"/>
</dbReference>
<dbReference type="CDD" id="cd01854">
    <property type="entry name" value="YjeQ_EngC"/>
    <property type="match status" value="1"/>
</dbReference>
<feature type="binding site" evidence="3">
    <location>
        <position position="252"/>
    </location>
    <ligand>
        <name>Zn(2+)</name>
        <dbReference type="ChEBI" id="CHEBI:29105"/>
    </ligand>
</feature>
<evidence type="ECO:0000259" key="5">
    <source>
        <dbReference type="PROSITE" id="PS51721"/>
    </source>
</evidence>
<dbReference type="Proteomes" id="UP000824200">
    <property type="component" value="Unassembled WGS sequence"/>
</dbReference>
<comment type="caution">
    <text evidence="6">The sequence shown here is derived from an EMBL/GenBank/DDBJ whole genome shotgun (WGS) entry which is preliminary data.</text>
</comment>
<dbReference type="Gene3D" id="1.10.40.50">
    <property type="entry name" value="Probable gtpase engc, domain 3"/>
    <property type="match status" value="1"/>
</dbReference>
<dbReference type="SUPFAM" id="SSF50249">
    <property type="entry name" value="Nucleic acid-binding proteins"/>
    <property type="match status" value="1"/>
</dbReference>
<dbReference type="InterPro" id="IPR010914">
    <property type="entry name" value="RsgA_GTPase_dom"/>
</dbReference>
<comment type="subunit">
    <text evidence="3">Monomer. Associates with 30S ribosomal subunit, binds 16S rRNA.</text>
</comment>
<dbReference type="HAMAP" id="MF_01820">
    <property type="entry name" value="GTPase_RsgA"/>
    <property type="match status" value="1"/>
</dbReference>
<dbReference type="PANTHER" id="PTHR32120:SF11">
    <property type="entry name" value="SMALL RIBOSOMAL SUBUNIT BIOGENESIS GTPASE RSGA 1, MITOCHONDRIAL-RELATED"/>
    <property type="match status" value="1"/>
</dbReference>
<dbReference type="Pfam" id="PF03193">
    <property type="entry name" value="RsgA_GTPase"/>
    <property type="match status" value="1"/>
</dbReference>
<keyword evidence="3" id="KW-0690">Ribosome biogenesis</keyword>
<protein>
    <recommendedName>
        <fullName evidence="3">Small ribosomal subunit biogenesis GTPase RsgA</fullName>
        <ecNumber evidence="3">3.6.1.-</ecNumber>
    </recommendedName>
</protein>